<evidence type="ECO:0000313" key="2">
    <source>
        <dbReference type="Proteomes" id="UP000276588"/>
    </source>
</evidence>
<keyword evidence="2" id="KW-1185">Reference proteome</keyword>
<organism evidence="1 2">
    <name type="scientific">Halonotius aquaticus</name>
    <dbReference type="NCBI Taxonomy" id="2216978"/>
    <lineage>
        <taxon>Archaea</taxon>
        <taxon>Methanobacteriati</taxon>
        <taxon>Methanobacteriota</taxon>
        <taxon>Stenosarchaea group</taxon>
        <taxon>Halobacteria</taxon>
        <taxon>Halobacteriales</taxon>
        <taxon>Haloferacaceae</taxon>
        <taxon>Halonotius</taxon>
    </lineage>
</organism>
<evidence type="ECO:0000313" key="1">
    <source>
        <dbReference type="EMBL" id="RJX43034.1"/>
    </source>
</evidence>
<name>A0A3A6PUE4_9EURY</name>
<proteinExistence type="predicted"/>
<accession>A0A3A6PUE4</accession>
<dbReference type="AlphaFoldDB" id="A0A3A6PUE4"/>
<dbReference type="Proteomes" id="UP000276588">
    <property type="component" value="Unassembled WGS sequence"/>
</dbReference>
<reference evidence="1 2" key="1">
    <citation type="submission" date="2018-06" db="EMBL/GenBank/DDBJ databases">
        <title>Halonotius sp. F13-13 a new haloarchaeeon isolated from a solar saltern from Isla Cristina, Huelva, Spain.</title>
        <authorList>
            <person name="Duran-Viseras A."/>
            <person name="Sanchez-Porro C."/>
            <person name="Ventosa A."/>
        </authorList>
    </citation>
    <scope>NUCLEOTIDE SEQUENCE [LARGE SCALE GENOMIC DNA]</scope>
    <source>
        <strain evidence="1 2">F13-13</strain>
    </source>
</reference>
<protein>
    <submittedName>
        <fullName evidence="1">Uncharacterized protein</fullName>
    </submittedName>
</protein>
<dbReference type="EMBL" id="QKNY01000011">
    <property type="protein sequence ID" value="RJX43034.1"/>
    <property type="molecule type" value="Genomic_DNA"/>
</dbReference>
<sequence length="73" mass="9232">MLMRTYHRYRTVSRKITHLNCLQMEVWLLMWRFHSRKNQRTLHRANQKIRLLMKTQSRDQTIRLQETTHLIQR</sequence>
<comment type="caution">
    <text evidence="1">The sequence shown here is derived from an EMBL/GenBank/DDBJ whole genome shotgun (WGS) entry which is preliminary data.</text>
</comment>
<gene>
    <name evidence="1" type="ORF">DM826_07780</name>
</gene>